<name>A0A2G7HJT9_9CLOT</name>
<evidence type="ECO:0000313" key="2">
    <source>
        <dbReference type="Proteomes" id="UP000231322"/>
    </source>
</evidence>
<keyword evidence="2" id="KW-1185">Reference proteome</keyword>
<dbReference type="Proteomes" id="UP000231322">
    <property type="component" value="Unassembled WGS sequence"/>
</dbReference>
<gene>
    <name evidence="1" type="ORF">CS538_05875</name>
</gene>
<dbReference type="AlphaFoldDB" id="A0A2G7HJT9"/>
<evidence type="ECO:0000313" key="1">
    <source>
        <dbReference type="EMBL" id="PIH05355.1"/>
    </source>
</evidence>
<comment type="caution">
    <text evidence="1">The sequence shown here is derived from an EMBL/GenBank/DDBJ whole genome shotgun (WGS) entry which is preliminary data.</text>
</comment>
<protein>
    <submittedName>
        <fullName evidence="1">Uncharacterized protein</fullName>
    </submittedName>
</protein>
<proteinExistence type="predicted"/>
<sequence length="83" mass="9712">MKDRQCLVVTKSYSSESICHWIMNLVTPASNNFMKALSFIDILKNIHTFRTNSEFKNLTMEIDKFKKIAMEIMNATKLYNINC</sequence>
<accession>A0A2G7HJT9</accession>
<dbReference type="EMBL" id="PEIK01000003">
    <property type="protein sequence ID" value="PIH05355.1"/>
    <property type="molecule type" value="Genomic_DNA"/>
</dbReference>
<organism evidence="1 2">
    <name type="scientific">Clostridium combesii</name>
    <dbReference type="NCBI Taxonomy" id="39481"/>
    <lineage>
        <taxon>Bacteria</taxon>
        <taxon>Bacillati</taxon>
        <taxon>Bacillota</taxon>
        <taxon>Clostridia</taxon>
        <taxon>Eubacteriales</taxon>
        <taxon>Clostridiaceae</taxon>
        <taxon>Clostridium</taxon>
    </lineage>
</organism>
<reference evidence="1 2" key="1">
    <citation type="submission" date="2017-10" db="EMBL/GenBank/DDBJ databases">
        <title>Reclassification of Eubacterium combesii and discrepancies in the nomenclature of botulinum neurotoxin producing clostridia. Request for an Opinion.</title>
        <authorList>
            <person name="Dobritsa A.P."/>
            <person name="Kutumbaka K.K."/>
            <person name="Samadpour M."/>
        </authorList>
    </citation>
    <scope>NUCLEOTIDE SEQUENCE [LARGE SCALE GENOMIC DNA]</scope>
    <source>
        <strain evidence="1 2">DSM 20696</strain>
    </source>
</reference>